<dbReference type="GO" id="GO:0005524">
    <property type="term" value="F:ATP binding"/>
    <property type="evidence" value="ECO:0007669"/>
    <property type="project" value="InterPro"/>
</dbReference>
<dbReference type="SUPFAM" id="SSF52540">
    <property type="entry name" value="P-loop containing nucleoside triphosphate hydrolases"/>
    <property type="match status" value="1"/>
</dbReference>
<accession>A0A830HJW2</accession>
<dbReference type="Proteomes" id="UP000660262">
    <property type="component" value="Unassembled WGS sequence"/>
</dbReference>
<dbReference type="PANTHER" id="PTHR46457">
    <property type="entry name" value="DNA REPAIR PROTEIN RAD51 HOMOLOG 4"/>
    <property type="match status" value="1"/>
</dbReference>
<sequence length="324" mass="33690">MPALSFLGMCVSKSAAGDAAAAGPNDTPHHTLLSSLKMSGFRTLEQCAFHPASSTRAFAIINQQNTTSPNSVPLTGNDTNIKSVLLKGIKDLATSATWMRLPANSTSTTTNEQAEALSTRLDEVDTALEHRGLRRGVVTELCGPSACYKTQICLNACVSALAQPTGDVVYVDTSRGCSAQRLRDLVKGAGVAEGELARVSVARPADVIEVLRLLDDVVEHKRELALLVVDSAACVLAPIVGASTPQAAALVQAVGLRLRRAAHETGAAVVVTNHAVRGPAASRHGGDAPLVAALGQAWLSAPHTRVMLTLDSATNALKARATVL</sequence>
<feature type="domain" description="RecA family profile 1" evidence="3">
    <location>
        <begin position="113"/>
        <end position="275"/>
    </location>
</feature>
<protein>
    <recommendedName>
        <fullName evidence="3">RecA family profile 1 domain-containing protein</fullName>
    </recommendedName>
</protein>
<dbReference type="AlphaFoldDB" id="A0A830HJW2"/>
<dbReference type="GO" id="GO:0005815">
    <property type="term" value="C:microtubule organizing center"/>
    <property type="evidence" value="ECO:0007669"/>
    <property type="project" value="TreeGrafter"/>
</dbReference>
<dbReference type="EMBL" id="BNJQ01000015">
    <property type="protein sequence ID" value="GHP07162.1"/>
    <property type="molecule type" value="Genomic_DNA"/>
</dbReference>
<evidence type="ECO:0000313" key="5">
    <source>
        <dbReference type="Proteomes" id="UP000660262"/>
    </source>
</evidence>
<dbReference type="GO" id="GO:0033063">
    <property type="term" value="C:Rad51B-Rad51C-Rad51D-XRCC2 complex"/>
    <property type="evidence" value="ECO:0007669"/>
    <property type="project" value="TreeGrafter"/>
</dbReference>
<dbReference type="OrthoDB" id="336321at2759"/>
<keyword evidence="2" id="KW-0539">Nucleus</keyword>
<dbReference type="GO" id="GO:0000723">
    <property type="term" value="P:telomere maintenance"/>
    <property type="evidence" value="ECO:0007669"/>
    <property type="project" value="TreeGrafter"/>
</dbReference>
<dbReference type="InterPro" id="IPR013632">
    <property type="entry name" value="Rad51_C"/>
</dbReference>
<evidence type="ECO:0000256" key="1">
    <source>
        <dbReference type="ARBA" id="ARBA00004123"/>
    </source>
</evidence>
<dbReference type="Pfam" id="PF08423">
    <property type="entry name" value="Rad51"/>
    <property type="match status" value="1"/>
</dbReference>
<dbReference type="InterPro" id="IPR020588">
    <property type="entry name" value="RecA_ATP-bd"/>
</dbReference>
<organism evidence="4 5">
    <name type="scientific">Pycnococcus provasolii</name>
    <dbReference type="NCBI Taxonomy" id="41880"/>
    <lineage>
        <taxon>Eukaryota</taxon>
        <taxon>Viridiplantae</taxon>
        <taxon>Chlorophyta</taxon>
        <taxon>Pseudoscourfieldiophyceae</taxon>
        <taxon>Pseudoscourfieldiales</taxon>
        <taxon>Pycnococcaceae</taxon>
        <taxon>Pycnococcus</taxon>
    </lineage>
</organism>
<keyword evidence="5" id="KW-1185">Reference proteome</keyword>
<dbReference type="InterPro" id="IPR051988">
    <property type="entry name" value="HRR_RAD51_Paralog"/>
</dbReference>
<dbReference type="GO" id="GO:0140664">
    <property type="term" value="F:ATP-dependent DNA damage sensor activity"/>
    <property type="evidence" value="ECO:0007669"/>
    <property type="project" value="InterPro"/>
</dbReference>
<dbReference type="PROSITE" id="PS50162">
    <property type="entry name" value="RECA_2"/>
    <property type="match status" value="1"/>
</dbReference>
<dbReference type="Gene3D" id="3.40.50.300">
    <property type="entry name" value="P-loop containing nucleotide triphosphate hydrolases"/>
    <property type="match status" value="1"/>
</dbReference>
<evidence type="ECO:0000256" key="2">
    <source>
        <dbReference type="ARBA" id="ARBA00023242"/>
    </source>
</evidence>
<dbReference type="PANTHER" id="PTHR46457:SF1">
    <property type="entry name" value="DNA REPAIR PROTEIN RAD51 HOMOLOG 4"/>
    <property type="match status" value="1"/>
</dbReference>
<gene>
    <name evidence="4" type="ORF">PPROV_000590500</name>
</gene>
<dbReference type="InterPro" id="IPR027417">
    <property type="entry name" value="P-loop_NTPase"/>
</dbReference>
<name>A0A830HJW2_9CHLO</name>
<comment type="subcellular location">
    <subcellularLocation>
        <location evidence="1">Nucleus</location>
    </subcellularLocation>
</comment>
<dbReference type="GO" id="GO:0000400">
    <property type="term" value="F:four-way junction DNA binding"/>
    <property type="evidence" value="ECO:0007669"/>
    <property type="project" value="TreeGrafter"/>
</dbReference>
<proteinExistence type="predicted"/>
<reference evidence="4" key="1">
    <citation type="submission" date="2020-10" db="EMBL/GenBank/DDBJ databases">
        <title>Unveiling of a novel bifunctional photoreceptor, Dualchrome1, isolated from a cosmopolitan green alga.</title>
        <authorList>
            <person name="Suzuki S."/>
            <person name="Kawachi M."/>
        </authorList>
    </citation>
    <scope>NUCLEOTIDE SEQUENCE</scope>
    <source>
        <strain evidence="4">NIES 2893</strain>
    </source>
</reference>
<dbReference type="GO" id="GO:0005657">
    <property type="term" value="C:replication fork"/>
    <property type="evidence" value="ECO:0007669"/>
    <property type="project" value="TreeGrafter"/>
</dbReference>
<evidence type="ECO:0000259" key="3">
    <source>
        <dbReference type="PROSITE" id="PS50162"/>
    </source>
</evidence>
<dbReference type="GO" id="GO:0007131">
    <property type="term" value="P:reciprocal meiotic recombination"/>
    <property type="evidence" value="ECO:0007669"/>
    <property type="project" value="TreeGrafter"/>
</dbReference>
<evidence type="ECO:0000313" key="4">
    <source>
        <dbReference type="EMBL" id="GHP07162.1"/>
    </source>
</evidence>
<dbReference type="GO" id="GO:0042148">
    <property type="term" value="P:DNA strand invasion"/>
    <property type="evidence" value="ECO:0007669"/>
    <property type="project" value="TreeGrafter"/>
</dbReference>
<dbReference type="GO" id="GO:0000724">
    <property type="term" value="P:double-strand break repair via homologous recombination"/>
    <property type="evidence" value="ECO:0007669"/>
    <property type="project" value="TreeGrafter"/>
</dbReference>
<dbReference type="GO" id="GO:0003697">
    <property type="term" value="F:single-stranded DNA binding"/>
    <property type="evidence" value="ECO:0007669"/>
    <property type="project" value="TreeGrafter"/>
</dbReference>
<comment type="caution">
    <text evidence="4">The sequence shown here is derived from an EMBL/GenBank/DDBJ whole genome shotgun (WGS) entry which is preliminary data.</text>
</comment>